<dbReference type="Proteomes" id="UP000601435">
    <property type="component" value="Unassembled WGS sequence"/>
</dbReference>
<protein>
    <submittedName>
        <fullName evidence="2">Uncharacterized protein</fullName>
    </submittedName>
</protein>
<gene>
    <name evidence="2" type="ORF">SNEC2469_LOCUS15859</name>
</gene>
<name>A0A812U1D3_9DINO</name>
<reference evidence="2" key="1">
    <citation type="submission" date="2021-02" db="EMBL/GenBank/DDBJ databases">
        <authorList>
            <person name="Dougan E. K."/>
            <person name="Rhodes N."/>
            <person name="Thang M."/>
            <person name="Chan C."/>
        </authorList>
    </citation>
    <scope>NUCLEOTIDE SEQUENCE</scope>
</reference>
<feature type="compositionally biased region" description="Polar residues" evidence="1">
    <location>
        <begin position="24"/>
        <end position="50"/>
    </location>
</feature>
<organism evidence="2 3">
    <name type="scientific">Symbiodinium necroappetens</name>
    <dbReference type="NCBI Taxonomy" id="1628268"/>
    <lineage>
        <taxon>Eukaryota</taxon>
        <taxon>Sar</taxon>
        <taxon>Alveolata</taxon>
        <taxon>Dinophyceae</taxon>
        <taxon>Suessiales</taxon>
        <taxon>Symbiodiniaceae</taxon>
        <taxon>Symbiodinium</taxon>
    </lineage>
</organism>
<proteinExistence type="predicted"/>
<comment type="caution">
    <text evidence="2">The sequence shown here is derived from an EMBL/GenBank/DDBJ whole genome shotgun (WGS) entry which is preliminary data.</text>
</comment>
<evidence type="ECO:0000313" key="2">
    <source>
        <dbReference type="EMBL" id="CAE7550582.1"/>
    </source>
</evidence>
<accession>A0A812U1D3</accession>
<sequence length="189" mass="20525">MLHSIATEVADVPAVGSDKKLPLSYQSDSGEASPSKSPVSPGTAVRSQTETRLQWRNKMDNSLRRLMLNMELDGDERLRDFAHQARCNHLDKIFDWYTTHGGKEVRKEAQRATAPAFVRYNQDGPVMPGSLRVPKTPKLDKQKAPAKKDVALPGLSRGVSSPALVAAGTLNVESPANSPCPSPKAKAAR</sequence>
<feature type="region of interest" description="Disordered" evidence="1">
    <location>
        <begin position="120"/>
        <end position="155"/>
    </location>
</feature>
<evidence type="ECO:0000313" key="3">
    <source>
        <dbReference type="Proteomes" id="UP000601435"/>
    </source>
</evidence>
<dbReference type="OrthoDB" id="410250at2759"/>
<dbReference type="AlphaFoldDB" id="A0A812U1D3"/>
<feature type="region of interest" description="Disordered" evidence="1">
    <location>
        <begin position="16"/>
        <end position="50"/>
    </location>
</feature>
<evidence type="ECO:0000256" key="1">
    <source>
        <dbReference type="SAM" id="MobiDB-lite"/>
    </source>
</evidence>
<keyword evidence="3" id="KW-1185">Reference proteome</keyword>
<dbReference type="EMBL" id="CAJNJA010025864">
    <property type="protein sequence ID" value="CAE7550582.1"/>
    <property type="molecule type" value="Genomic_DNA"/>
</dbReference>
<feature type="compositionally biased region" description="Basic and acidic residues" evidence="1">
    <location>
        <begin position="137"/>
        <end position="150"/>
    </location>
</feature>